<keyword evidence="4" id="KW-1185">Reference proteome</keyword>
<dbReference type="Pfam" id="PF03080">
    <property type="entry name" value="Neprosin"/>
    <property type="match status" value="1"/>
</dbReference>
<dbReference type="InterPro" id="IPR004314">
    <property type="entry name" value="Neprosin"/>
</dbReference>
<feature type="domain" description="Neprosin PEP catalytic" evidence="2">
    <location>
        <begin position="185"/>
        <end position="432"/>
    </location>
</feature>
<evidence type="ECO:0000313" key="3">
    <source>
        <dbReference type="EMBL" id="KAG5592232.1"/>
    </source>
</evidence>
<protein>
    <recommendedName>
        <fullName evidence="2">Neprosin PEP catalytic domain-containing protein</fullName>
    </recommendedName>
</protein>
<accession>A0A9J5XYD2</accession>
<feature type="region of interest" description="Disordered" evidence="1">
    <location>
        <begin position="112"/>
        <end position="131"/>
    </location>
</feature>
<dbReference type="Proteomes" id="UP000824120">
    <property type="component" value="Chromosome 8"/>
</dbReference>
<organism evidence="3 4">
    <name type="scientific">Solanum commersonii</name>
    <name type="common">Commerson's wild potato</name>
    <name type="synonym">Commerson's nightshade</name>
    <dbReference type="NCBI Taxonomy" id="4109"/>
    <lineage>
        <taxon>Eukaryota</taxon>
        <taxon>Viridiplantae</taxon>
        <taxon>Streptophyta</taxon>
        <taxon>Embryophyta</taxon>
        <taxon>Tracheophyta</taxon>
        <taxon>Spermatophyta</taxon>
        <taxon>Magnoliopsida</taxon>
        <taxon>eudicotyledons</taxon>
        <taxon>Gunneridae</taxon>
        <taxon>Pentapetalae</taxon>
        <taxon>asterids</taxon>
        <taxon>lamiids</taxon>
        <taxon>Solanales</taxon>
        <taxon>Solanaceae</taxon>
        <taxon>Solanoideae</taxon>
        <taxon>Solaneae</taxon>
        <taxon>Solanum</taxon>
    </lineage>
</organism>
<dbReference type="InterPro" id="IPR053168">
    <property type="entry name" value="Glutamic_endopeptidase"/>
</dbReference>
<evidence type="ECO:0000313" key="4">
    <source>
        <dbReference type="Proteomes" id="UP000824120"/>
    </source>
</evidence>
<dbReference type="Pfam" id="PF14365">
    <property type="entry name" value="Neprosin_AP"/>
    <property type="match status" value="1"/>
</dbReference>
<dbReference type="PANTHER" id="PTHR31589:SF257">
    <property type="entry name" value="NEPROSIN DOMAIN-CONTAINING PROTEIN"/>
    <property type="match status" value="1"/>
</dbReference>
<dbReference type="EMBL" id="JACXVP010000008">
    <property type="protein sequence ID" value="KAG5592232.1"/>
    <property type="molecule type" value="Genomic_DNA"/>
</dbReference>
<dbReference type="Gene3D" id="3.90.1320.10">
    <property type="entry name" value="Outer-capsid protein sigma 3, large lobe"/>
    <property type="match status" value="1"/>
</dbReference>
<comment type="caution">
    <text evidence="3">The sequence shown here is derived from an EMBL/GenBank/DDBJ whole genome shotgun (WGS) entry which is preliminary data.</text>
</comment>
<name>A0A9J5XYD2_SOLCO</name>
<gene>
    <name evidence="3" type="ORF">H5410_042746</name>
</gene>
<dbReference type="PROSITE" id="PS52045">
    <property type="entry name" value="NEPROSIN_PEP_CD"/>
    <property type="match status" value="1"/>
</dbReference>
<dbReference type="InterPro" id="IPR025521">
    <property type="entry name" value="Neprosin_propep"/>
</dbReference>
<dbReference type="PANTHER" id="PTHR31589">
    <property type="entry name" value="PROTEIN, PUTATIVE (DUF239)-RELATED-RELATED"/>
    <property type="match status" value="1"/>
</dbReference>
<evidence type="ECO:0000256" key="1">
    <source>
        <dbReference type="SAM" id="MobiDB-lite"/>
    </source>
</evidence>
<sequence length="433" mass="49563">MQKKIKQCLPRCSLIFQKHLTFMPIKINKFRMHQKILLMLYFLLSYDGVQGERILSKSEDVELEKQLKLLNKSPIKIVQTKYGDIYDCVDFYKQHAFDHPLLKDHNFHPKMKPTLSSRKKNSSDSTSSWSSTIWSTDGGCPFGTIPIKRMTKDDILRQRHLPPPEDVTFDAQFDVSNNNSEPKERYTSGYKVAIARTPYDANNKFRGAGMVTNFYNPEVDDRQHSACRLKIQKGSEILQVGWRVDPTLYGDSKTRLFIHTQVDKTHCFNTLCSGFVHVNTEIPLDMSLMNSVAHRGGTTFEGRIYIEQDLDSGNWWLLLSDNYDQVGFWPQQIFTGLASFATNVEWGGVVYSPPGVPKPPMGSSYFPIGDNLYDAFCRSITVLNETGTVNQVDKVTIHIDNPNMYQAIFERLESDKESYLYVLYGGPGEKSQI</sequence>
<dbReference type="OrthoDB" id="1858978at2759"/>
<dbReference type="AlphaFoldDB" id="A0A9J5XYD2"/>
<evidence type="ECO:0000259" key="2">
    <source>
        <dbReference type="PROSITE" id="PS52045"/>
    </source>
</evidence>
<proteinExistence type="predicted"/>
<reference evidence="3 4" key="1">
    <citation type="submission" date="2020-09" db="EMBL/GenBank/DDBJ databases">
        <title>De no assembly of potato wild relative species, Solanum commersonii.</title>
        <authorList>
            <person name="Cho K."/>
        </authorList>
    </citation>
    <scope>NUCLEOTIDE SEQUENCE [LARGE SCALE GENOMIC DNA]</scope>
    <source>
        <strain evidence="3">LZ3.2</strain>
        <tissue evidence="3">Leaf</tissue>
    </source>
</reference>